<gene>
    <name evidence="1" type="ORF">PIIN_07443</name>
</gene>
<dbReference type="Proteomes" id="UP000007148">
    <property type="component" value="Unassembled WGS sequence"/>
</dbReference>
<keyword evidence="2" id="KW-1185">Reference proteome</keyword>
<name>G4TQ97_SERID</name>
<reference evidence="1 2" key="1">
    <citation type="journal article" date="2011" name="PLoS Pathog.">
        <title>Endophytic Life Strategies Decoded by Genome and Transcriptome Analyses of the Mutualistic Root Symbiont Piriformospora indica.</title>
        <authorList>
            <person name="Zuccaro A."/>
            <person name="Lahrmann U."/>
            <person name="Guldener U."/>
            <person name="Langen G."/>
            <person name="Pfiffi S."/>
            <person name="Biedenkopf D."/>
            <person name="Wong P."/>
            <person name="Samans B."/>
            <person name="Grimm C."/>
            <person name="Basiewicz M."/>
            <person name="Murat C."/>
            <person name="Martin F."/>
            <person name="Kogel K.H."/>
        </authorList>
    </citation>
    <scope>NUCLEOTIDE SEQUENCE [LARGE SCALE GENOMIC DNA]</scope>
    <source>
        <strain evidence="1 2">DSM 11827</strain>
    </source>
</reference>
<evidence type="ECO:0000313" key="1">
    <source>
        <dbReference type="EMBL" id="CCA73490.1"/>
    </source>
</evidence>
<dbReference type="InParanoid" id="G4TQ97"/>
<organism evidence="1 2">
    <name type="scientific">Serendipita indica (strain DSM 11827)</name>
    <name type="common">Root endophyte fungus</name>
    <name type="synonym">Piriformospora indica</name>
    <dbReference type="NCBI Taxonomy" id="1109443"/>
    <lineage>
        <taxon>Eukaryota</taxon>
        <taxon>Fungi</taxon>
        <taxon>Dikarya</taxon>
        <taxon>Basidiomycota</taxon>
        <taxon>Agaricomycotina</taxon>
        <taxon>Agaricomycetes</taxon>
        <taxon>Sebacinales</taxon>
        <taxon>Serendipitaceae</taxon>
        <taxon>Serendipita</taxon>
    </lineage>
</organism>
<dbReference type="HOGENOM" id="CLU_158799_0_0_1"/>
<accession>G4TQ97</accession>
<dbReference type="EMBL" id="CAFZ01000230">
    <property type="protein sequence ID" value="CCA73490.1"/>
    <property type="molecule type" value="Genomic_DNA"/>
</dbReference>
<dbReference type="AlphaFoldDB" id="G4TQ97"/>
<protein>
    <submittedName>
        <fullName evidence="1">Uncharacterized protein</fullName>
    </submittedName>
</protein>
<proteinExistence type="predicted"/>
<evidence type="ECO:0000313" key="2">
    <source>
        <dbReference type="Proteomes" id="UP000007148"/>
    </source>
</evidence>
<sequence>MPYLIPAFLSNPFKVAYSTQIIYLMEDLKMPSDAPFEIKQKSSQMKACVDKIEALKSRLKAAESPWSSLRDEFAEYIQMEIGNPSSRVAPANPHSKIYPTTYYITSFGDYASRNMVTLELFFLSTNASIIS</sequence>
<comment type="caution">
    <text evidence="1">The sequence shown here is derived from an EMBL/GenBank/DDBJ whole genome shotgun (WGS) entry which is preliminary data.</text>
</comment>